<dbReference type="CDD" id="cd22284">
    <property type="entry name" value="HD_CCDC61_N"/>
    <property type="match status" value="1"/>
</dbReference>
<organism evidence="13 14">
    <name type="scientific">Lepisosteus oculatus</name>
    <name type="common">Spotted gar</name>
    <dbReference type="NCBI Taxonomy" id="7918"/>
    <lineage>
        <taxon>Eukaryota</taxon>
        <taxon>Metazoa</taxon>
        <taxon>Chordata</taxon>
        <taxon>Craniata</taxon>
        <taxon>Vertebrata</taxon>
        <taxon>Euteleostomi</taxon>
        <taxon>Actinopterygii</taxon>
        <taxon>Neopterygii</taxon>
        <taxon>Holostei</taxon>
        <taxon>Semionotiformes</taxon>
        <taxon>Lepisosteidae</taxon>
        <taxon>Lepisosteus</taxon>
    </lineage>
</organism>
<feature type="compositionally biased region" description="Low complexity" evidence="12">
    <location>
        <begin position="316"/>
        <end position="331"/>
    </location>
</feature>
<dbReference type="KEGG" id="loc:102699006"/>
<feature type="region of interest" description="Disordered" evidence="12">
    <location>
        <begin position="281"/>
        <end position="512"/>
    </location>
</feature>
<keyword evidence="4 11" id="KW-0175">Coiled coil</keyword>
<feature type="compositionally biased region" description="Low complexity" evidence="12">
    <location>
        <begin position="422"/>
        <end position="442"/>
    </location>
</feature>
<dbReference type="eggNOG" id="ENOG502QRAS">
    <property type="taxonomic scope" value="Eukaryota"/>
</dbReference>
<dbReference type="GeneID" id="102699006"/>
<comment type="subcellular location">
    <subcellularLocation>
        <location evidence="1">Cytoplasm</location>
        <location evidence="1">Cytoskeleton</location>
        <location evidence="1">Cilium basal body</location>
    </subcellularLocation>
    <subcellularLocation>
        <location evidence="2">Cytoplasm</location>
        <location evidence="2">Cytoskeleton</location>
        <location evidence="2">Microtubule organizing center</location>
        <location evidence="2">Centrosome</location>
        <location evidence="2">Centriolar satellite</location>
    </subcellularLocation>
</comment>
<evidence type="ECO:0000256" key="1">
    <source>
        <dbReference type="ARBA" id="ARBA00004120"/>
    </source>
</evidence>
<dbReference type="Ensembl" id="ENSLOCT00000018146.1">
    <property type="protein sequence ID" value="ENSLOCP00000018114.1"/>
    <property type="gene ID" value="ENSLOCG00000014713.1"/>
</dbReference>
<reference evidence="13" key="3">
    <citation type="submission" date="2025-09" db="UniProtKB">
        <authorList>
            <consortium name="Ensembl"/>
        </authorList>
    </citation>
    <scope>IDENTIFICATION</scope>
</reference>
<evidence type="ECO:0000256" key="11">
    <source>
        <dbReference type="SAM" id="Coils"/>
    </source>
</evidence>
<dbReference type="Bgee" id="ENSLOCG00000014713">
    <property type="expression patterns" value="Expressed in ovary and 13 other cell types or tissues"/>
</dbReference>
<keyword evidence="14" id="KW-1185">Reference proteome</keyword>
<dbReference type="OMA" id="PMKEYSS"/>
<reference evidence="13" key="2">
    <citation type="submission" date="2025-08" db="UniProtKB">
        <authorList>
            <consortium name="Ensembl"/>
        </authorList>
    </citation>
    <scope>IDENTIFICATION</scope>
</reference>
<keyword evidence="5" id="KW-0206">Cytoskeleton</keyword>
<evidence type="ECO:0000256" key="2">
    <source>
        <dbReference type="ARBA" id="ARBA00004607"/>
    </source>
</evidence>
<evidence type="ECO:0000256" key="3">
    <source>
        <dbReference type="ARBA" id="ARBA00022490"/>
    </source>
</evidence>
<keyword evidence="3" id="KW-0963">Cytoplasm</keyword>
<evidence type="ECO:0000313" key="13">
    <source>
        <dbReference type="Ensembl" id="ENSLOCP00000018114.1"/>
    </source>
</evidence>
<evidence type="ECO:0000313" key="14">
    <source>
        <dbReference type="Proteomes" id="UP000018468"/>
    </source>
</evidence>
<evidence type="ECO:0000256" key="9">
    <source>
        <dbReference type="ARBA" id="ARBA00041518"/>
    </source>
</evidence>
<evidence type="ECO:0000256" key="6">
    <source>
        <dbReference type="ARBA" id="ARBA00023273"/>
    </source>
</evidence>
<dbReference type="InterPro" id="IPR049733">
    <property type="entry name" value="CCDC61_N"/>
</dbReference>
<feature type="coiled-coil region" evidence="11">
    <location>
        <begin position="169"/>
        <end position="273"/>
    </location>
</feature>
<proteinExistence type="inferred from homology"/>
<sequence length="532" mass="59176">MEGGLNIQAEMDFRGTEVSVSVEVGEDLLVVEVSDLLTADQWRGEFHPAYIEDLTRKTGNFKQFAIFCSMLESAVRKTSESVSLDLLTYGDLELLRNRKAGLLGRPRAPAQSPALHSKRYLILIYSVEFDRIHYPLPLPYLGKPDPAALQREIRALRAELAALGTRTGKDARDAEIRRLRAELSQMREEKEVLARALECLQAGGPAPRDEPRGAQALKEVVRSLEEELLRERARNQRSASKKSQEQRLLLEKLEELKASERNLRVRVKSLTSELAIVRKGRVTPVGPRRSGSELGSGPPRREAEGRRSVSRDRSLGSYSGSRERSVGVGERSGSRDRGRRSGSAGTRPFVPRQSPSPAGTRAPRFDPTAYIKGKERRQREAQLKTQRKVQRDMLTTPTSSERGRARSRETRHGSARLGLAARGRGSSVESQRSRQSSASSLADLEDLAKPLPSSAGIRSRKKTQPPLCSVPWNSPGMPPRGAKPKRQMSSTPTRRSRVADKENSFDPGADLSEIDARLQALQDYMRNLETGH</sequence>
<protein>
    <recommendedName>
        <fullName evidence="8">Centrosomal protein CCDC61</fullName>
    </recommendedName>
    <alternativeName>
        <fullName evidence="9">Coiled-coil domain-containing protein 61</fullName>
    </alternativeName>
    <alternativeName>
        <fullName evidence="10">VFL3 homolog</fullName>
    </alternativeName>
</protein>
<dbReference type="InParanoid" id="W5NBV5"/>
<evidence type="ECO:0000256" key="7">
    <source>
        <dbReference type="ARBA" id="ARBA00038217"/>
    </source>
</evidence>
<accession>W5NBV5</accession>
<reference evidence="14" key="1">
    <citation type="submission" date="2011-12" db="EMBL/GenBank/DDBJ databases">
        <title>The Draft Genome of Lepisosteus oculatus.</title>
        <authorList>
            <consortium name="The Broad Institute Genome Assembly &amp; Analysis Group"/>
            <consortium name="Computational R&amp;D Group"/>
            <consortium name="and Sequencing Platform"/>
            <person name="Di Palma F."/>
            <person name="Alfoldi J."/>
            <person name="Johnson J."/>
            <person name="Berlin A."/>
            <person name="Gnerre S."/>
            <person name="Jaffe D."/>
            <person name="MacCallum I."/>
            <person name="Young S."/>
            <person name="Walker B.J."/>
            <person name="Lander E.S."/>
            <person name="Lindblad-Toh K."/>
        </authorList>
    </citation>
    <scope>NUCLEOTIDE SEQUENCE [LARGE SCALE GENOMIC DNA]</scope>
</reference>
<comment type="similarity">
    <text evidence="7">Belongs to the CCDC61 family.</text>
</comment>
<dbReference type="OrthoDB" id="568137at2759"/>
<feature type="compositionally biased region" description="Basic and acidic residues" evidence="12">
    <location>
        <begin position="401"/>
        <end position="412"/>
    </location>
</feature>
<dbReference type="RefSeq" id="XP_015196377.1">
    <property type="nucleotide sequence ID" value="XM_015340891.2"/>
</dbReference>
<evidence type="ECO:0000256" key="8">
    <source>
        <dbReference type="ARBA" id="ARBA00040683"/>
    </source>
</evidence>
<evidence type="ECO:0000256" key="5">
    <source>
        <dbReference type="ARBA" id="ARBA00023212"/>
    </source>
</evidence>
<dbReference type="Proteomes" id="UP000018468">
    <property type="component" value="Linkage group LG2"/>
</dbReference>
<evidence type="ECO:0000256" key="12">
    <source>
        <dbReference type="SAM" id="MobiDB-lite"/>
    </source>
</evidence>
<name>W5NBV5_LEPOC</name>
<feature type="compositionally biased region" description="Basic and acidic residues" evidence="12">
    <location>
        <begin position="299"/>
        <end position="314"/>
    </location>
</feature>
<dbReference type="HOGENOM" id="CLU_038746_1_0_1"/>
<dbReference type="PANTHER" id="PTHR22691:SF1">
    <property type="entry name" value="CENTROSOMAL PROTEIN CCDC61"/>
    <property type="match status" value="1"/>
</dbReference>
<dbReference type="PANTHER" id="PTHR22691">
    <property type="entry name" value="YEAST SPT2-RELATED"/>
    <property type="match status" value="1"/>
</dbReference>
<dbReference type="EMBL" id="AHAT01023824">
    <property type="status" value="NOT_ANNOTATED_CDS"/>
    <property type="molecule type" value="Genomic_DNA"/>
</dbReference>
<dbReference type="CTD" id="729440"/>
<dbReference type="AlphaFoldDB" id="W5NBV5"/>
<keyword evidence="6" id="KW-0966">Cell projection</keyword>
<evidence type="ECO:0000256" key="10">
    <source>
        <dbReference type="ARBA" id="ARBA00042326"/>
    </source>
</evidence>
<dbReference type="GO" id="GO:0036064">
    <property type="term" value="C:ciliary basal body"/>
    <property type="evidence" value="ECO:0000318"/>
    <property type="project" value="GO_Central"/>
</dbReference>
<dbReference type="GeneTree" id="ENSGT00940000154133"/>
<dbReference type="FunCoup" id="W5NBV5">
    <property type="interactions" value="528"/>
</dbReference>
<dbReference type="STRING" id="7918.ENSLOCP00000018114"/>
<evidence type="ECO:0000256" key="4">
    <source>
        <dbReference type="ARBA" id="ARBA00023054"/>
    </source>
</evidence>
<dbReference type="GO" id="GO:0034451">
    <property type="term" value="C:centriolar satellite"/>
    <property type="evidence" value="ECO:0007669"/>
    <property type="project" value="UniProtKB-SubCell"/>
</dbReference>